<comment type="caution">
    <text evidence="1">The sequence shown here is derived from an EMBL/GenBank/DDBJ whole genome shotgun (WGS) entry which is preliminary data.</text>
</comment>
<protein>
    <recommendedName>
        <fullName evidence="3">NlpC/P60 domain-containing protein</fullName>
    </recommendedName>
</protein>
<dbReference type="AlphaFoldDB" id="A0A1F8FY83"/>
<sequence>MDTETHPLPVHKIRIKKLKSLLAILENAVKGDNYIFRNLFADEDGKEIDILQDGSNSCAVFVSWILLTLELINKPHATVYATEKDLIASGWRPIEKIKPGAVVIWERREGGMFNGEQVPLEHIGFCISETEAISNSSKGTGFPSKHHITYGENPEGTPIRKIDKILWHPDLDQG</sequence>
<dbReference type="Proteomes" id="UP000178117">
    <property type="component" value="Unassembled WGS sequence"/>
</dbReference>
<evidence type="ECO:0000313" key="1">
    <source>
        <dbReference type="EMBL" id="OGN17386.1"/>
    </source>
</evidence>
<evidence type="ECO:0000313" key="2">
    <source>
        <dbReference type="Proteomes" id="UP000178117"/>
    </source>
</evidence>
<name>A0A1F8FY83_9BACT</name>
<organism evidence="1 2">
    <name type="scientific">Candidatus Yanofskybacteria bacterium RIFCSPHIGHO2_02_FULL_50_12</name>
    <dbReference type="NCBI Taxonomy" id="1802685"/>
    <lineage>
        <taxon>Bacteria</taxon>
        <taxon>Candidatus Yanofskyibacteriota</taxon>
    </lineage>
</organism>
<dbReference type="EMBL" id="MGJZ01000012">
    <property type="protein sequence ID" value="OGN17386.1"/>
    <property type="molecule type" value="Genomic_DNA"/>
</dbReference>
<reference evidence="1 2" key="1">
    <citation type="journal article" date="2016" name="Nat. Commun.">
        <title>Thousands of microbial genomes shed light on interconnected biogeochemical processes in an aquifer system.</title>
        <authorList>
            <person name="Anantharaman K."/>
            <person name="Brown C.T."/>
            <person name="Hug L.A."/>
            <person name="Sharon I."/>
            <person name="Castelle C.J."/>
            <person name="Probst A.J."/>
            <person name="Thomas B.C."/>
            <person name="Singh A."/>
            <person name="Wilkins M.J."/>
            <person name="Karaoz U."/>
            <person name="Brodie E.L."/>
            <person name="Williams K.H."/>
            <person name="Hubbard S.S."/>
            <person name="Banfield J.F."/>
        </authorList>
    </citation>
    <scope>NUCLEOTIDE SEQUENCE [LARGE SCALE GENOMIC DNA]</scope>
</reference>
<gene>
    <name evidence="1" type="ORF">A3C88_02045</name>
</gene>
<accession>A0A1F8FY83</accession>
<evidence type="ECO:0008006" key="3">
    <source>
        <dbReference type="Google" id="ProtNLM"/>
    </source>
</evidence>
<proteinExistence type="predicted"/>